<feature type="transmembrane region" description="Helical" evidence="1">
    <location>
        <begin position="40"/>
        <end position="61"/>
    </location>
</feature>
<keyword evidence="1" id="KW-0812">Transmembrane</keyword>
<dbReference type="OrthoDB" id="9812136at2"/>
<protein>
    <recommendedName>
        <fullName evidence="4">DUF378 domain-containing protein</fullName>
    </recommendedName>
</protein>
<evidence type="ECO:0008006" key="4">
    <source>
        <dbReference type="Google" id="ProtNLM"/>
    </source>
</evidence>
<name>A0A2W7MHZ5_9BACI</name>
<keyword evidence="1" id="KW-1133">Transmembrane helix</keyword>
<dbReference type="EMBL" id="QKZI01000003">
    <property type="protein sequence ID" value="PZX04901.1"/>
    <property type="molecule type" value="Genomic_DNA"/>
</dbReference>
<comment type="caution">
    <text evidence="2">The sequence shown here is derived from an EMBL/GenBank/DDBJ whole genome shotgun (WGS) entry which is preliminary data.</text>
</comment>
<evidence type="ECO:0000313" key="2">
    <source>
        <dbReference type="EMBL" id="PZX04901.1"/>
    </source>
</evidence>
<gene>
    <name evidence="2" type="ORF">C7437_103152</name>
</gene>
<evidence type="ECO:0000313" key="3">
    <source>
        <dbReference type="Proteomes" id="UP000248646"/>
    </source>
</evidence>
<dbReference type="PANTHER" id="PTHR37304:SF1">
    <property type="entry name" value="MEMBRANE PROTEIN"/>
    <property type="match status" value="1"/>
</dbReference>
<sequence length="106" mass="12156">MRTIQRIALFLVLVGAINWGLIGFFQFDLVASIFGGQNEFMSRVIYGLVGLSGLICIPLLFEPMRDLDVDTDRVSSRKLNYETEFSEEPEFTNVKTFPKKDKDEEK</sequence>
<keyword evidence="3" id="KW-1185">Reference proteome</keyword>
<feature type="transmembrane region" description="Helical" evidence="1">
    <location>
        <begin position="7"/>
        <end position="34"/>
    </location>
</feature>
<reference evidence="2 3" key="1">
    <citation type="submission" date="2018-06" db="EMBL/GenBank/DDBJ databases">
        <title>Genomic Encyclopedia of Type Strains, Phase IV (KMG-IV): sequencing the most valuable type-strain genomes for metagenomic binning, comparative biology and taxonomic classification.</title>
        <authorList>
            <person name="Goeker M."/>
        </authorList>
    </citation>
    <scope>NUCLEOTIDE SEQUENCE [LARGE SCALE GENOMIC DNA]</scope>
    <source>
        <strain evidence="2 3">DSM 5</strain>
    </source>
</reference>
<dbReference type="PANTHER" id="PTHR37304">
    <property type="entry name" value="MEMBRANE PROTEIN-RELATED"/>
    <property type="match status" value="1"/>
</dbReference>
<dbReference type="AlphaFoldDB" id="A0A2W7MHZ5"/>
<organism evidence="2 3">
    <name type="scientific">Psychrobacillus insolitus</name>
    <dbReference type="NCBI Taxonomy" id="1461"/>
    <lineage>
        <taxon>Bacteria</taxon>
        <taxon>Bacillati</taxon>
        <taxon>Bacillota</taxon>
        <taxon>Bacilli</taxon>
        <taxon>Bacillales</taxon>
        <taxon>Bacillaceae</taxon>
        <taxon>Psychrobacillus</taxon>
    </lineage>
</organism>
<dbReference type="Pfam" id="PF04070">
    <property type="entry name" value="DUF378"/>
    <property type="match status" value="1"/>
</dbReference>
<keyword evidence="1" id="KW-0472">Membrane</keyword>
<dbReference type="RefSeq" id="WP_111439551.1">
    <property type="nucleotide sequence ID" value="NZ_QKZI01000003.1"/>
</dbReference>
<dbReference type="Proteomes" id="UP000248646">
    <property type="component" value="Unassembled WGS sequence"/>
</dbReference>
<accession>A0A2W7MHZ5</accession>
<dbReference type="InterPro" id="IPR007211">
    <property type="entry name" value="DUF378"/>
</dbReference>
<proteinExistence type="predicted"/>
<evidence type="ECO:0000256" key="1">
    <source>
        <dbReference type="SAM" id="Phobius"/>
    </source>
</evidence>